<gene>
    <name evidence="1" type="ORF">KTC_64580</name>
</gene>
<protein>
    <submittedName>
        <fullName evidence="1">Uncharacterized protein</fullName>
    </submittedName>
</protein>
<organism evidence="1">
    <name type="scientific">Thermosporothrix sp. COM3</name>
    <dbReference type="NCBI Taxonomy" id="2490863"/>
    <lineage>
        <taxon>Bacteria</taxon>
        <taxon>Bacillati</taxon>
        <taxon>Chloroflexota</taxon>
        <taxon>Ktedonobacteria</taxon>
        <taxon>Ktedonobacterales</taxon>
        <taxon>Thermosporotrichaceae</taxon>
        <taxon>Thermosporothrix</taxon>
    </lineage>
</organism>
<dbReference type="AlphaFoldDB" id="A0A455STK2"/>
<sequence length="45" mass="4991">MDLKDASVQPSDIDEKRMHMVEVLHFVDVGPPLPTGCATRIIAEQ</sequence>
<reference evidence="1" key="1">
    <citation type="submission" date="2018-12" db="EMBL/GenBank/DDBJ databases">
        <title>Novel natural products biosynthetic potential of the class Ktedonobacteria.</title>
        <authorList>
            <person name="Zheng Y."/>
            <person name="Saitou A."/>
            <person name="Wang C.M."/>
            <person name="Toyoda A."/>
            <person name="Minakuchi Y."/>
            <person name="Sekiguchi Y."/>
            <person name="Ueda K."/>
            <person name="Takano H."/>
            <person name="Sakai Y."/>
            <person name="Yokota A."/>
            <person name="Yabe S."/>
        </authorList>
    </citation>
    <scope>NUCLEOTIDE SEQUENCE</scope>
    <source>
        <strain evidence="1">COM3</strain>
    </source>
</reference>
<proteinExistence type="predicted"/>
<evidence type="ECO:0000313" key="1">
    <source>
        <dbReference type="EMBL" id="BBH91707.1"/>
    </source>
</evidence>
<dbReference type="EMBL" id="AP019376">
    <property type="protein sequence ID" value="BBH91707.1"/>
    <property type="molecule type" value="Genomic_DNA"/>
</dbReference>
<accession>A0A455STK2</accession>
<name>A0A455STK2_9CHLR</name>